<dbReference type="InterPro" id="IPR015928">
    <property type="entry name" value="Aconitase/3IPM_dehydase_swvl"/>
</dbReference>
<comment type="cofactor">
    <cofactor evidence="1">
        <name>[4Fe-4S] cluster</name>
        <dbReference type="ChEBI" id="CHEBI:49883"/>
    </cofactor>
</comment>
<dbReference type="EMBL" id="CP146256">
    <property type="protein sequence ID" value="XAH76017.1"/>
    <property type="molecule type" value="Genomic_DNA"/>
</dbReference>
<evidence type="ECO:0000256" key="4">
    <source>
        <dbReference type="ARBA" id="ARBA00011245"/>
    </source>
</evidence>
<evidence type="ECO:0000256" key="6">
    <source>
        <dbReference type="ARBA" id="ARBA00023004"/>
    </source>
</evidence>
<dbReference type="InterPro" id="IPR036008">
    <property type="entry name" value="Aconitase_4Fe-4S_dom"/>
</dbReference>
<comment type="subunit">
    <text evidence="4">Monomer.</text>
</comment>
<dbReference type="PANTHER" id="PTHR11670">
    <property type="entry name" value="ACONITASE/IRON-RESPONSIVE ELEMENT FAMILY MEMBER"/>
    <property type="match status" value="1"/>
</dbReference>
<dbReference type="SUPFAM" id="SSF53732">
    <property type="entry name" value="Aconitase iron-sulfur domain"/>
    <property type="match status" value="1"/>
</dbReference>
<dbReference type="GO" id="GO:0003994">
    <property type="term" value="F:aconitate hydratase activity"/>
    <property type="evidence" value="ECO:0007669"/>
    <property type="project" value="UniProtKB-EC"/>
</dbReference>
<name>A0ABZ3F3B2_9FIRM</name>
<dbReference type="PROSITE" id="PS01244">
    <property type="entry name" value="ACONITASE_2"/>
    <property type="match status" value="1"/>
</dbReference>
<evidence type="ECO:0000256" key="8">
    <source>
        <dbReference type="RuleBase" id="RU361275"/>
    </source>
</evidence>
<accession>A0ABZ3F3B2</accession>
<dbReference type="EC" id="4.2.1.3" evidence="8"/>
<dbReference type="SUPFAM" id="SSF52016">
    <property type="entry name" value="LeuD/IlvD-like"/>
    <property type="match status" value="1"/>
</dbReference>
<evidence type="ECO:0000259" key="9">
    <source>
        <dbReference type="Pfam" id="PF00330"/>
    </source>
</evidence>
<dbReference type="InterPro" id="IPR015931">
    <property type="entry name" value="Acnase/IPM_dHydase_lsu_aba_1/3"/>
</dbReference>
<proteinExistence type="inferred from homology"/>
<gene>
    <name evidence="11" type="primary">acnA</name>
    <name evidence="11" type="ORF">V6984_09755</name>
</gene>
<dbReference type="NCBIfam" id="NF006757">
    <property type="entry name" value="PRK09277.1"/>
    <property type="match status" value="1"/>
</dbReference>
<dbReference type="Gene3D" id="3.30.499.10">
    <property type="entry name" value="Aconitase, domain 3"/>
    <property type="match status" value="2"/>
</dbReference>
<keyword evidence="7 8" id="KW-0411">Iron-sulfur</keyword>
<evidence type="ECO:0000256" key="5">
    <source>
        <dbReference type="ARBA" id="ARBA00022723"/>
    </source>
</evidence>
<evidence type="ECO:0000256" key="2">
    <source>
        <dbReference type="ARBA" id="ARBA00004717"/>
    </source>
</evidence>
<evidence type="ECO:0000259" key="10">
    <source>
        <dbReference type="Pfam" id="PF00694"/>
    </source>
</evidence>
<keyword evidence="5" id="KW-0479">Metal-binding</keyword>
<feature type="domain" description="Aconitase/3-isopropylmalate dehydratase large subunit alpha/beta/alpha" evidence="9">
    <location>
        <begin position="66"/>
        <end position="563"/>
    </location>
</feature>
<keyword evidence="8" id="KW-0004">4Fe-4S</keyword>
<dbReference type="Gene3D" id="6.10.190.10">
    <property type="match status" value="1"/>
</dbReference>
<dbReference type="Pfam" id="PF00330">
    <property type="entry name" value="Aconitase"/>
    <property type="match status" value="1"/>
</dbReference>
<keyword evidence="12" id="KW-1185">Reference proteome</keyword>
<feature type="domain" description="Aconitase A/isopropylmalate dehydratase small subunit swivel" evidence="10">
    <location>
        <begin position="693"/>
        <end position="818"/>
    </location>
</feature>
<organism evidence="11 12">
    <name type="scientific">Kineothrix sedimenti</name>
    <dbReference type="NCBI Taxonomy" id="3123317"/>
    <lineage>
        <taxon>Bacteria</taxon>
        <taxon>Bacillati</taxon>
        <taxon>Bacillota</taxon>
        <taxon>Clostridia</taxon>
        <taxon>Lachnospirales</taxon>
        <taxon>Lachnospiraceae</taxon>
        <taxon>Kineothrix</taxon>
    </lineage>
</organism>
<dbReference type="NCBIfam" id="TIGR01341">
    <property type="entry name" value="aconitase_1"/>
    <property type="match status" value="1"/>
</dbReference>
<comment type="pathway">
    <text evidence="2">Carbohydrate metabolism; tricarboxylic acid cycle; isocitrate from oxaloacetate: step 2/2.</text>
</comment>
<dbReference type="InterPro" id="IPR001030">
    <property type="entry name" value="Acoase/IPM_deHydtase_lsu_aba"/>
</dbReference>
<dbReference type="InterPro" id="IPR000573">
    <property type="entry name" value="AconitaseA/IPMdHydase_ssu_swvl"/>
</dbReference>
<reference evidence="11 12" key="1">
    <citation type="submission" date="2024-02" db="EMBL/GenBank/DDBJ databases">
        <title>Bacterial strain from lacustrine sediment.</title>
        <authorList>
            <person name="Petit C."/>
            <person name="Fadhlaoui K."/>
        </authorList>
    </citation>
    <scope>NUCLEOTIDE SEQUENCE [LARGE SCALE GENOMIC DNA]</scope>
    <source>
        <strain evidence="11 12">IPX-CK</strain>
    </source>
</reference>
<dbReference type="PROSITE" id="PS00450">
    <property type="entry name" value="ACONITASE_1"/>
    <property type="match status" value="1"/>
</dbReference>
<dbReference type="Pfam" id="PF00694">
    <property type="entry name" value="Aconitase_C"/>
    <property type="match status" value="1"/>
</dbReference>
<protein>
    <recommendedName>
        <fullName evidence="8">Aconitate hydratase</fullName>
        <shortName evidence="8">Aconitase</shortName>
        <ecNumber evidence="8">4.2.1.3</ecNumber>
    </recommendedName>
</protein>
<dbReference type="CDD" id="cd01580">
    <property type="entry name" value="AcnA_IRP_Swivel"/>
    <property type="match status" value="1"/>
</dbReference>
<dbReference type="InterPro" id="IPR018136">
    <property type="entry name" value="Aconitase_4Fe-4S_BS"/>
</dbReference>
<evidence type="ECO:0000256" key="1">
    <source>
        <dbReference type="ARBA" id="ARBA00001966"/>
    </source>
</evidence>
<evidence type="ECO:0000256" key="7">
    <source>
        <dbReference type="ARBA" id="ARBA00023014"/>
    </source>
</evidence>
<comment type="catalytic activity">
    <reaction evidence="8">
        <text>citrate = D-threo-isocitrate</text>
        <dbReference type="Rhea" id="RHEA:10336"/>
        <dbReference type="ChEBI" id="CHEBI:15562"/>
        <dbReference type="ChEBI" id="CHEBI:16947"/>
        <dbReference type="EC" id="4.2.1.3"/>
    </reaction>
</comment>
<dbReference type="NCBIfam" id="NF009520">
    <property type="entry name" value="PRK12881.1"/>
    <property type="match status" value="1"/>
</dbReference>
<evidence type="ECO:0000256" key="3">
    <source>
        <dbReference type="ARBA" id="ARBA00007185"/>
    </source>
</evidence>
<evidence type="ECO:0000313" key="11">
    <source>
        <dbReference type="EMBL" id="XAH76017.1"/>
    </source>
</evidence>
<dbReference type="RefSeq" id="WP_342759589.1">
    <property type="nucleotide sequence ID" value="NZ_CP146256.1"/>
</dbReference>
<dbReference type="PRINTS" id="PR00415">
    <property type="entry name" value="ACONITASE"/>
</dbReference>
<dbReference type="Proteomes" id="UP001451571">
    <property type="component" value="Chromosome"/>
</dbReference>
<keyword evidence="8 11" id="KW-0456">Lyase</keyword>
<comment type="function">
    <text evidence="8">Catalyzes the isomerization of citrate to isocitrate via cis-aconitate.</text>
</comment>
<comment type="similarity">
    <text evidence="3 8">Belongs to the aconitase/IPM isomerase family.</text>
</comment>
<dbReference type="InterPro" id="IPR044137">
    <property type="entry name" value="AcnA_IRP_Swivel"/>
</dbReference>
<dbReference type="InterPro" id="IPR006249">
    <property type="entry name" value="Aconitase/IRP2"/>
</dbReference>
<sequence>MRHFFNSKLGVKKQEYEYCDLEKAAEEFGTDLKKIPYSIRVVLENVIRNSKTEEELRINVSKVLNWKENINSEIEFYPSRILLQDYTGIPCIADLASMRDAAVKLGLKESEINPEIPVDLIIDHSVQIDMAGTDRAAIDNTRLEFERNMERYQMLKWAQKEFANLRVVPPDTGIVHQINIEYLSPVVTEKKIENAFFLQPDSVFGTDSHTTMINGLGVLGWGVGGIEAEACMLGEPSVFPMPEVIGVRLINRMPVGVVATDLALKITHVLRENHVVGKFVEYFGDGYESLSLADRATIANMAPEYGSTCGYCPPDAETLRYLKLTGRNPEEIEKISAYLKANHLFYDSNDTVEYSKVIDVDLSHLTTSLSGPKRPQDLVPVDQLSMAFERAIVSPMGNQGFGLGEDELEKGYVFELDGKQEVLKTGDVLIAAITSCTNTSNPTVLFGAALMAKKAVEKGLTVSPKVKTSFAPGSQAVTRYLESSGLIPYLEKLGFHIVAYGCTTCIGNSGPLKPEIEAALKESNLVSGAVLSGNRNFEGRIHPLIKANYLGSPMLVIAYALAGNLRINLTVEPIGVNADGEKVYLADIWPTTEEIHNQVRMHVTSESYRTAYGEVYSGNRRWNDIAITDSHTYNWDKNSTYIANPPYFDDLIAGRTTAAPLNNLKVLAKLGDSVTTDHISPAGTIAVSSSAGVYLQEHGVEQKDFNSYGSRRGNHHVMLRGTLANTRLHNELADGKEGSFTRYLPTGEIMSIYDASYLYQKNGTGLLILAGKDYGMGSSRDWAAKGVKLLGVRAVIAESYERIHRSNLVMMGVLPLEYLPNQTTATLDLTGKEAFTIHLPANPRVREHVQVTAKRPDGRLLEFEAVVRFDSEADIRYYQNDGILPMILKERLRSD</sequence>
<dbReference type="Gene3D" id="3.20.19.10">
    <property type="entry name" value="Aconitase, domain 4"/>
    <property type="match status" value="1"/>
</dbReference>
<evidence type="ECO:0000313" key="12">
    <source>
        <dbReference type="Proteomes" id="UP001451571"/>
    </source>
</evidence>
<keyword evidence="6 8" id="KW-0408">Iron</keyword>